<keyword evidence="2" id="KW-1185">Reference proteome</keyword>
<protein>
    <submittedName>
        <fullName evidence="1">Uncharacterized protein</fullName>
    </submittedName>
</protein>
<accession>A0A9D4LW32</accession>
<sequence>MLHDDWKINWASRKNARPPGGHFQEDRKINVTSRVLTRKNAPFPGGYIFQPTGTNLQTLTPHNARREKGEGQNIVLRINYPPHGGNFFNRLELFSNSSKISLKHIF</sequence>
<proteinExistence type="predicted"/>
<reference evidence="1" key="2">
    <citation type="submission" date="2020-11" db="EMBL/GenBank/DDBJ databases">
        <authorList>
            <person name="McCartney M.A."/>
            <person name="Auch B."/>
            <person name="Kono T."/>
            <person name="Mallez S."/>
            <person name="Becker A."/>
            <person name="Gohl D.M."/>
            <person name="Silverstein K.A.T."/>
            <person name="Koren S."/>
            <person name="Bechman K.B."/>
            <person name="Herman A."/>
            <person name="Abrahante J.E."/>
            <person name="Garbe J."/>
        </authorList>
    </citation>
    <scope>NUCLEOTIDE SEQUENCE</scope>
    <source>
        <strain evidence="1">Duluth1</strain>
        <tissue evidence="1">Whole animal</tissue>
    </source>
</reference>
<reference evidence="1" key="1">
    <citation type="journal article" date="2019" name="bioRxiv">
        <title>The Genome of the Zebra Mussel, Dreissena polymorpha: A Resource for Invasive Species Research.</title>
        <authorList>
            <person name="McCartney M.A."/>
            <person name="Auch B."/>
            <person name="Kono T."/>
            <person name="Mallez S."/>
            <person name="Zhang Y."/>
            <person name="Obille A."/>
            <person name="Becker A."/>
            <person name="Abrahante J.E."/>
            <person name="Garbe J."/>
            <person name="Badalamenti J.P."/>
            <person name="Herman A."/>
            <person name="Mangelson H."/>
            <person name="Liachko I."/>
            <person name="Sullivan S."/>
            <person name="Sone E.D."/>
            <person name="Koren S."/>
            <person name="Silverstein K.A.T."/>
            <person name="Beckman K.B."/>
            <person name="Gohl D.M."/>
        </authorList>
    </citation>
    <scope>NUCLEOTIDE SEQUENCE</scope>
    <source>
        <strain evidence="1">Duluth1</strain>
        <tissue evidence="1">Whole animal</tissue>
    </source>
</reference>
<gene>
    <name evidence="1" type="ORF">DPMN_027937</name>
</gene>
<organism evidence="1 2">
    <name type="scientific">Dreissena polymorpha</name>
    <name type="common">Zebra mussel</name>
    <name type="synonym">Mytilus polymorpha</name>
    <dbReference type="NCBI Taxonomy" id="45954"/>
    <lineage>
        <taxon>Eukaryota</taxon>
        <taxon>Metazoa</taxon>
        <taxon>Spiralia</taxon>
        <taxon>Lophotrochozoa</taxon>
        <taxon>Mollusca</taxon>
        <taxon>Bivalvia</taxon>
        <taxon>Autobranchia</taxon>
        <taxon>Heteroconchia</taxon>
        <taxon>Euheterodonta</taxon>
        <taxon>Imparidentia</taxon>
        <taxon>Neoheterodontei</taxon>
        <taxon>Myida</taxon>
        <taxon>Dreissenoidea</taxon>
        <taxon>Dreissenidae</taxon>
        <taxon>Dreissena</taxon>
    </lineage>
</organism>
<dbReference type="AlphaFoldDB" id="A0A9D4LW32"/>
<evidence type="ECO:0000313" key="2">
    <source>
        <dbReference type="Proteomes" id="UP000828390"/>
    </source>
</evidence>
<dbReference type="Proteomes" id="UP000828390">
    <property type="component" value="Unassembled WGS sequence"/>
</dbReference>
<dbReference type="EMBL" id="JAIWYP010000002">
    <property type="protein sequence ID" value="KAH3864904.1"/>
    <property type="molecule type" value="Genomic_DNA"/>
</dbReference>
<comment type="caution">
    <text evidence="1">The sequence shown here is derived from an EMBL/GenBank/DDBJ whole genome shotgun (WGS) entry which is preliminary data.</text>
</comment>
<name>A0A9D4LW32_DREPO</name>
<evidence type="ECO:0000313" key="1">
    <source>
        <dbReference type="EMBL" id="KAH3864904.1"/>
    </source>
</evidence>